<dbReference type="InterPro" id="IPR010290">
    <property type="entry name" value="TM_effector"/>
</dbReference>
<dbReference type="SUPFAM" id="SSF103473">
    <property type="entry name" value="MFS general substrate transporter"/>
    <property type="match status" value="1"/>
</dbReference>
<feature type="domain" description="Major facilitator superfamily (MFS) profile" evidence="8">
    <location>
        <begin position="6"/>
        <end position="397"/>
    </location>
</feature>
<feature type="transmembrane region" description="Helical" evidence="7">
    <location>
        <begin position="44"/>
        <end position="66"/>
    </location>
</feature>
<keyword evidence="5 7" id="KW-1133">Transmembrane helix</keyword>
<dbReference type="InterPro" id="IPR036259">
    <property type="entry name" value="MFS_trans_sf"/>
</dbReference>
<feature type="transmembrane region" description="Helical" evidence="7">
    <location>
        <begin position="173"/>
        <end position="190"/>
    </location>
</feature>
<dbReference type="InterPro" id="IPR020846">
    <property type="entry name" value="MFS_dom"/>
</dbReference>
<evidence type="ECO:0000256" key="2">
    <source>
        <dbReference type="ARBA" id="ARBA00022448"/>
    </source>
</evidence>
<evidence type="ECO:0000256" key="7">
    <source>
        <dbReference type="SAM" id="Phobius"/>
    </source>
</evidence>
<protein>
    <submittedName>
        <fullName evidence="9">MFS transporter</fullName>
    </submittedName>
</protein>
<dbReference type="Pfam" id="PF05977">
    <property type="entry name" value="MFS_3"/>
    <property type="match status" value="1"/>
</dbReference>
<keyword evidence="3" id="KW-1003">Cell membrane</keyword>
<keyword evidence="2" id="KW-0813">Transport</keyword>
<dbReference type="RefSeq" id="WP_120375921.1">
    <property type="nucleotide sequence ID" value="NZ_RCHC01000023.1"/>
</dbReference>
<organism evidence="9 10">
    <name type="scientific">Acinetobacter chengduensis</name>
    <dbReference type="NCBI Taxonomy" id="2420890"/>
    <lineage>
        <taxon>Bacteria</taxon>
        <taxon>Pseudomonadati</taxon>
        <taxon>Pseudomonadota</taxon>
        <taxon>Gammaproteobacteria</taxon>
        <taxon>Moraxellales</taxon>
        <taxon>Moraxellaceae</taxon>
        <taxon>Acinetobacter</taxon>
    </lineage>
</organism>
<sequence length="402" mass="44176">MHTFSSLRFPNFRNYFIGHSLSTLGTWIQQVTLAWIIYELTNSTALLGIIGFCALIPQLFVSPFAGAWIDKIDKRKTLIFIQILLFAQAILLGVAYHFHWLTPSILIGLSLLLGILSAIDTPLRQSLLSLIIEDKTALPNALALNAMVFNASRFVGPPIAGLLLASIGAELCFYLNGLSYLVLALAVFCMKQVKSSIAQGNIKNVLKEGFEYVYRHHVFKYLMLTVFILNMTASSYVALLPVYAKDILQGDEKTLGILWGAAGVGSLLSSVILAGQKSFKRVHTQILFNLLFCGAGLLLLALSSSYIFLMLAMFLLGFGISTSNISTNIVLQQDTPESLRGRVVSIYTSTRFGFDALGGLCAGLFASLIAPQNVMLIFACILLSYALFNWLRIYPHLNAPKL</sequence>
<evidence type="ECO:0000256" key="5">
    <source>
        <dbReference type="ARBA" id="ARBA00022989"/>
    </source>
</evidence>
<dbReference type="PANTHER" id="PTHR23513:SF11">
    <property type="entry name" value="STAPHYLOFERRIN A TRANSPORTER"/>
    <property type="match status" value="1"/>
</dbReference>
<evidence type="ECO:0000313" key="9">
    <source>
        <dbReference type="EMBL" id="RLL18165.1"/>
    </source>
</evidence>
<evidence type="ECO:0000259" key="8">
    <source>
        <dbReference type="PROSITE" id="PS50850"/>
    </source>
</evidence>
<dbReference type="CDD" id="cd06173">
    <property type="entry name" value="MFS_MefA_like"/>
    <property type="match status" value="1"/>
</dbReference>
<accession>A0ABX9TSL3</accession>
<gene>
    <name evidence="9" type="ORF">D9K81_15960</name>
</gene>
<dbReference type="EMBL" id="RCHC01000023">
    <property type="protein sequence ID" value="RLL18165.1"/>
    <property type="molecule type" value="Genomic_DNA"/>
</dbReference>
<feature type="transmembrane region" description="Helical" evidence="7">
    <location>
        <begin position="256"/>
        <end position="274"/>
    </location>
</feature>
<keyword evidence="6 7" id="KW-0472">Membrane</keyword>
<feature type="transmembrane region" description="Helical" evidence="7">
    <location>
        <begin position="286"/>
        <end position="302"/>
    </location>
</feature>
<feature type="transmembrane region" description="Helical" evidence="7">
    <location>
        <begin position="221"/>
        <end position="244"/>
    </location>
</feature>
<reference evidence="9 10" key="1">
    <citation type="submission" date="2018-09" db="EMBL/GenBank/DDBJ databases">
        <title>The draft genome of Acinetobacter sp. strains.</title>
        <authorList>
            <person name="Qin J."/>
            <person name="Feng Y."/>
            <person name="Zong Z."/>
        </authorList>
    </citation>
    <scope>NUCLEOTIDE SEQUENCE [LARGE SCALE GENOMIC DNA]</scope>
    <source>
        <strain evidence="9 10">WCHAc060005</strain>
    </source>
</reference>
<comment type="subcellular location">
    <subcellularLocation>
        <location evidence="1">Cell membrane</location>
        <topology evidence="1">Multi-pass membrane protein</topology>
    </subcellularLocation>
</comment>
<name>A0ABX9TSL3_9GAMM</name>
<dbReference type="PANTHER" id="PTHR23513">
    <property type="entry name" value="INTEGRAL MEMBRANE EFFLUX PROTEIN-RELATED"/>
    <property type="match status" value="1"/>
</dbReference>
<evidence type="ECO:0000256" key="4">
    <source>
        <dbReference type="ARBA" id="ARBA00022692"/>
    </source>
</evidence>
<evidence type="ECO:0000256" key="1">
    <source>
        <dbReference type="ARBA" id="ARBA00004651"/>
    </source>
</evidence>
<evidence type="ECO:0000313" key="10">
    <source>
        <dbReference type="Proteomes" id="UP000280271"/>
    </source>
</evidence>
<evidence type="ECO:0000256" key="3">
    <source>
        <dbReference type="ARBA" id="ARBA00022475"/>
    </source>
</evidence>
<feature type="transmembrane region" description="Helical" evidence="7">
    <location>
        <begin position="104"/>
        <end position="123"/>
    </location>
</feature>
<proteinExistence type="predicted"/>
<feature type="transmembrane region" description="Helical" evidence="7">
    <location>
        <begin position="78"/>
        <end position="98"/>
    </location>
</feature>
<evidence type="ECO:0000256" key="6">
    <source>
        <dbReference type="ARBA" id="ARBA00023136"/>
    </source>
</evidence>
<comment type="caution">
    <text evidence="9">The sequence shown here is derived from an EMBL/GenBank/DDBJ whole genome shotgun (WGS) entry which is preliminary data.</text>
</comment>
<keyword evidence="10" id="KW-1185">Reference proteome</keyword>
<dbReference type="PROSITE" id="PS50850">
    <property type="entry name" value="MFS"/>
    <property type="match status" value="1"/>
</dbReference>
<keyword evidence="4 7" id="KW-0812">Transmembrane</keyword>
<dbReference type="Gene3D" id="1.20.1250.20">
    <property type="entry name" value="MFS general substrate transporter like domains"/>
    <property type="match status" value="1"/>
</dbReference>
<feature type="transmembrane region" description="Helical" evidence="7">
    <location>
        <begin position="376"/>
        <end position="394"/>
    </location>
</feature>
<feature type="transmembrane region" description="Helical" evidence="7">
    <location>
        <begin position="12"/>
        <end position="38"/>
    </location>
</feature>
<dbReference type="Proteomes" id="UP000280271">
    <property type="component" value="Unassembled WGS sequence"/>
</dbReference>